<reference evidence="1" key="1">
    <citation type="submission" date="2018-06" db="EMBL/GenBank/DDBJ databases">
        <authorList>
            <person name="Zhirakovskaya E."/>
        </authorList>
    </citation>
    <scope>NUCLEOTIDE SEQUENCE</scope>
</reference>
<dbReference type="AlphaFoldDB" id="A0A3B0SKX3"/>
<name>A0A3B0SKX3_9ZZZZ</name>
<gene>
    <name evidence="1" type="ORF">MNBD_ALPHA07-1188</name>
</gene>
<sequence length="166" mass="18085">MKPFRIKTAALAVALSLLAGSAMAEPVNIEAVMTPTDQIRMDFKDGSKRFVLMVRRTGNATGSGLLAGTSVVEQGWHDINPPFDADPQGYLEMTAENGDVAYLKWTVRAVFTKGEEKPQLHDYGVWELVSGTGQFADKRGIGTLVIKPVTKTDRKYILSGEIGDKP</sequence>
<dbReference type="EMBL" id="UOEG01000287">
    <property type="protein sequence ID" value="VAW05060.1"/>
    <property type="molecule type" value="Genomic_DNA"/>
</dbReference>
<evidence type="ECO:0000313" key="1">
    <source>
        <dbReference type="EMBL" id="VAW05060.1"/>
    </source>
</evidence>
<accession>A0A3B0SKX3</accession>
<organism evidence="1">
    <name type="scientific">hydrothermal vent metagenome</name>
    <dbReference type="NCBI Taxonomy" id="652676"/>
    <lineage>
        <taxon>unclassified sequences</taxon>
        <taxon>metagenomes</taxon>
        <taxon>ecological metagenomes</taxon>
    </lineage>
</organism>
<proteinExistence type="predicted"/>
<protein>
    <submittedName>
        <fullName evidence="1">Uncharacterized protein</fullName>
    </submittedName>
</protein>